<accession>A0A7C3WIX9</accession>
<name>A0A7C3WIX9_9BACT</name>
<dbReference type="EMBL" id="DTHB01000060">
    <property type="protein sequence ID" value="HGB15648.1"/>
    <property type="molecule type" value="Genomic_DNA"/>
</dbReference>
<gene>
    <name evidence="1" type="ORF">ENV62_10500</name>
</gene>
<comment type="caution">
    <text evidence="1">The sequence shown here is derived from an EMBL/GenBank/DDBJ whole genome shotgun (WGS) entry which is preliminary data.</text>
</comment>
<evidence type="ECO:0000313" key="1">
    <source>
        <dbReference type="EMBL" id="HGB15648.1"/>
    </source>
</evidence>
<dbReference type="AlphaFoldDB" id="A0A7C3WIX9"/>
<sequence>MAEAYPTSPREAILIFHLADRVKSELLIASSLLNAVLQLKEAQQEGGRRVLLEYFRALEREVALSQSMIKDPQMVRVQTVMSGLLGMVNAGPLQDVQGHLTWVISNMTTHAQRAMQYLMDQKLL</sequence>
<reference evidence="1" key="1">
    <citation type="journal article" date="2020" name="mSystems">
        <title>Genome- and Community-Level Interaction Insights into Carbon Utilization and Element Cycling Functions of Hydrothermarchaeota in Hydrothermal Sediment.</title>
        <authorList>
            <person name="Zhou Z."/>
            <person name="Liu Y."/>
            <person name="Xu W."/>
            <person name="Pan J."/>
            <person name="Luo Z.H."/>
            <person name="Li M."/>
        </authorList>
    </citation>
    <scope>NUCLEOTIDE SEQUENCE [LARGE SCALE GENOMIC DNA]</scope>
    <source>
        <strain evidence="1">SpSt-776</strain>
    </source>
</reference>
<proteinExistence type="predicted"/>
<organism evidence="1">
    <name type="scientific">Desulfobacca acetoxidans</name>
    <dbReference type="NCBI Taxonomy" id="60893"/>
    <lineage>
        <taxon>Bacteria</taxon>
        <taxon>Pseudomonadati</taxon>
        <taxon>Thermodesulfobacteriota</taxon>
        <taxon>Desulfobaccia</taxon>
        <taxon>Desulfobaccales</taxon>
        <taxon>Desulfobaccaceae</taxon>
        <taxon>Desulfobacca</taxon>
    </lineage>
</organism>
<protein>
    <submittedName>
        <fullName evidence="1">Uncharacterized protein</fullName>
    </submittedName>
</protein>